<feature type="region of interest" description="Disordered" evidence="6">
    <location>
        <begin position="42"/>
        <end position="69"/>
    </location>
</feature>
<comment type="caution">
    <text evidence="9">The sequence shown here is derived from an EMBL/GenBank/DDBJ whole genome shotgun (WGS) entry which is preliminary data.</text>
</comment>
<sequence length="241" mass="25999">MGSTRHDPGIRRQIWLVGILALMAVILGGLLLMGRSSEATAGGEAEPAATGTMGPVGDQSRRISGDPLSMGPADAPVVMVEYSDYRCQFCGIYSRTIEPELVEKYVNEGVLRIEWRDLAIFGPQSEAAARAGRAAAEQGKFWEFNKAVYAKAPTGAGIRANLTPEVLRDFAAEAGVPDLERFDRDAASTKFDEAIDRDMMNARAIGLTSTPAFIINGYPILGAQPVENFEKIIEYAAEPSK</sequence>
<protein>
    <submittedName>
        <fullName evidence="9">Disulfide bond formation protein</fullName>
    </submittedName>
</protein>
<keyword evidence="2" id="KW-0732">Signal</keyword>
<dbReference type="GO" id="GO:0016491">
    <property type="term" value="F:oxidoreductase activity"/>
    <property type="evidence" value="ECO:0007669"/>
    <property type="project" value="UniProtKB-KW"/>
</dbReference>
<gene>
    <name evidence="9" type="ORF">EF834_07595</name>
</gene>
<evidence type="ECO:0000256" key="5">
    <source>
        <dbReference type="ARBA" id="ARBA00023284"/>
    </source>
</evidence>
<evidence type="ECO:0000256" key="3">
    <source>
        <dbReference type="ARBA" id="ARBA00023002"/>
    </source>
</evidence>
<keyword evidence="3" id="KW-0560">Oxidoreductase</keyword>
<dbReference type="Gene3D" id="3.40.30.10">
    <property type="entry name" value="Glutaredoxin"/>
    <property type="match status" value="1"/>
</dbReference>
<name>A0A3S3B7B6_9NOCA</name>
<feature type="transmembrane region" description="Helical" evidence="7">
    <location>
        <begin position="14"/>
        <end position="33"/>
    </location>
</feature>
<keyword evidence="5" id="KW-0676">Redox-active center</keyword>
<evidence type="ECO:0000313" key="9">
    <source>
        <dbReference type="EMBL" id="RVW04848.1"/>
    </source>
</evidence>
<evidence type="ECO:0000313" key="10">
    <source>
        <dbReference type="Proteomes" id="UP000284333"/>
    </source>
</evidence>
<dbReference type="AlphaFoldDB" id="A0A3S3B7B6"/>
<evidence type="ECO:0000259" key="8">
    <source>
        <dbReference type="PROSITE" id="PS51352"/>
    </source>
</evidence>
<dbReference type="PANTHER" id="PTHR13887:SF14">
    <property type="entry name" value="DISULFIDE BOND FORMATION PROTEIN D"/>
    <property type="match status" value="1"/>
</dbReference>
<organism evidence="9 10">
    <name type="scientific">Rhodococcus spongiicola</name>
    <dbReference type="NCBI Taxonomy" id="2487352"/>
    <lineage>
        <taxon>Bacteria</taxon>
        <taxon>Bacillati</taxon>
        <taxon>Actinomycetota</taxon>
        <taxon>Actinomycetes</taxon>
        <taxon>Mycobacteriales</taxon>
        <taxon>Nocardiaceae</taxon>
        <taxon>Rhodococcus</taxon>
    </lineage>
</organism>
<dbReference type="Proteomes" id="UP000284333">
    <property type="component" value="Unassembled WGS sequence"/>
</dbReference>
<dbReference type="InterPro" id="IPR036249">
    <property type="entry name" value="Thioredoxin-like_sf"/>
</dbReference>
<keyword evidence="7" id="KW-0812">Transmembrane</keyword>
<proteinExistence type="inferred from homology"/>
<evidence type="ECO:0000256" key="7">
    <source>
        <dbReference type="SAM" id="Phobius"/>
    </source>
</evidence>
<keyword evidence="7" id="KW-0472">Membrane</keyword>
<dbReference type="EMBL" id="RKLN01000002">
    <property type="protein sequence ID" value="RVW04848.1"/>
    <property type="molecule type" value="Genomic_DNA"/>
</dbReference>
<keyword evidence="7" id="KW-1133">Transmembrane helix</keyword>
<dbReference type="InterPro" id="IPR013766">
    <property type="entry name" value="Thioredoxin_domain"/>
</dbReference>
<keyword evidence="4" id="KW-1015">Disulfide bond</keyword>
<evidence type="ECO:0000256" key="2">
    <source>
        <dbReference type="ARBA" id="ARBA00022729"/>
    </source>
</evidence>
<evidence type="ECO:0000256" key="4">
    <source>
        <dbReference type="ARBA" id="ARBA00023157"/>
    </source>
</evidence>
<dbReference type="InterPro" id="IPR012336">
    <property type="entry name" value="Thioredoxin-like_fold"/>
</dbReference>
<dbReference type="PANTHER" id="PTHR13887">
    <property type="entry name" value="GLUTATHIONE S-TRANSFERASE KAPPA"/>
    <property type="match status" value="1"/>
</dbReference>
<dbReference type="Pfam" id="PF13462">
    <property type="entry name" value="Thioredoxin_4"/>
    <property type="match status" value="1"/>
</dbReference>
<accession>A0A3S3B7B6</accession>
<dbReference type="SUPFAM" id="SSF52833">
    <property type="entry name" value="Thioredoxin-like"/>
    <property type="match status" value="1"/>
</dbReference>
<reference evidence="9 10" key="1">
    <citation type="submission" date="2018-11" db="EMBL/GenBank/DDBJ databases">
        <title>Rhodococcus spongicola sp. nov. and Rhodococcus xishaensis sp. nov. from marine sponges.</title>
        <authorList>
            <person name="Li L."/>
            <person name="Lin H.W."/>
        </authorList>
    </citation>
    <scope>NUCLEOTIDE SEQUENCE [LARGE SCALE GENOMIC DNA]</scope>
    <source>
        <strain evidence="9 10">LHW50502</strain>
    </source>
</reference>
<feature type="domain" description="Thioredoxin" evidence="8">
    <location>
        <begin position="31"/>
        <end position="238"/>
    </location>
</feature>
<dbReference type="OrthoDB" id="117402at2"/>
<evidence type="ECO:0000256" key="6">
    <source>
        <dbReference type="SAM" id="MobiDB-lite"/>
    </source>
</evidence>
<comment type="similarity">
    <text evidence="1">Belongs to the thioredoxin family. DsbA subfamily.</text>
</comment>
<feature type="compositionally biased region" description="Low complexity" evidence="6">
    <location>
        <begin position="42"/>
        <end position="52"/>
    </location>
</feature>
<keyword evidence="10" id="KW-1185">Reference proteome</keyword>
<dbReference type="PROSITE" id="PS51352">
    <property type="entry name" value="THIOREDOXIN_2"/>
    <property type="match status" value="1"/>
</dbReference>
<evidence type="ECO:0000256" key="1">
    <source>
        <dbReference type="ARBA" id="ARBA00005791"/>
    </source>
</evidence>